<comment type="caution">
    <text evidence="1">The sequence shown here is derived from an EMBL/GenBank/DDBJ whole genome shotgun (WGS) entry which is preliminary data.</text>
</comment>
<dbReference type="NCBIfam" id="NF041384">
    <property type="entry name" value="YHS_seleno_dom"/>
    <property type="match status" value="1"/>
</dbReference>
<reference evidence="2" key="1">
    <citation type="journal article" date="2019" name="Int. J. Syst. Evol. Microbiol.">
        <title>The Global Catalogue of Microorganisms (GCM) 10K type strain sequencing project: providing services to taxonomists for standard genome sequencing and annotation.</title>
        <authorList>
            <consortium name="The Broad Institute Genomics Platform"/>
            <consortium name="The Broad Institute Genome Sequencing Center for Infectious Disease"/>
            <person name="Wu L."/>
            <person name="Ma J."/>
        </authorList>
    </citation>
    <scope>NUCLEOTIDE SEQUENCE [LARGE SCALE GENOMIC DNA]</scope>
    <source>
        <strain evidence="2">CCUG 62952</strain>
    </source>
</reference>
<dbReference type="EMBL" id="JBHTJH010000003">
    <property type="protein sequence ID" value="MFD0861052.1"/>
    <property type="molecule type" value="Genomic_DNA"/>
</dbReference>
<protein>
    <submittedName>
        <fullName evidence="1">YHS domain-containing (Seleno)protein</fullName>
    </submittedName>
</protein>
<gene>
    <name evidence="1" type="ORF">ACFQ1M_02430</name>
</gene>
<dbReference type="RefSeq" id="WP_386403341.1">
    <property type="nucleotide sequence ID" value="NZ_JBHTJH010000003.1"/>
</dbReference>
<evidence type="ECO:0000313" key="1">
    <source>
        <dbReference type="EMBL" id="MFD0861052.1"/>
    </source>
</evidence>
<sequence>MKFSIIAFLLVGYAFGQTDIYQKRGYAIGGYDIVSYFDGVVKEGDKALSSEFNKVTFLFSSKENLEKFTAEPERYLPEYGGFCAYGVALNKKVKVDPKTYEIRDGKLYLFYNSWGMNTLTRWQKANPDSLKLVADKNWEKIKGKG</sequence>
<organism evidence="1 2">
    <name type="scientific">Sungkyunkwania multivorans</name>
    <dbReference type="NCBI Taxonomy" id="1173618"/>
    <lineage>
        <taxon>Bacteria</taxon>
        <taxon>Pseudomonadati</taxon>
        <taxon>Bacteroidota</taxon>
        <taxon>Flavobacteriia</taxon>
        <taxon>Flavobacteriales</taxon>
        <taxon>Flavobacteriaceae</taxon>
        <taxon>Sungkyunkwania</taxon>
    </lineage>
</organism>
<name>A0ABW3CVG6_9FLAO</name>
<accession>A0ABW3CVG6</accession>
<evidence type="ECO:0000313" key="2">
    <source>
        <dbReference type="Proteomes" id="UP001596978"/>
    </source>
</evidence>
<proteinExistence type="predicted"/>
<dbReference type="Proteomes" id="UP001596978">
    <property type="component" value="Unassembled WGS sequence"/>
</dbReference>
<keyword evidence="2" id="KW-1185">Reference proteome</keyword>